<dbReference type="Pfam" id="PF02298">
    <property type="entry name" value="Cu_bind_like"/>
    <property type="match status" value="1"/>
</dbReference>
<keyword evidence="6" id="KW-1133">Transmembrane helix</keyword>
<dbReference type="PROSITE" id="PS51485">
    <property type="entry name" value="PHYTOCYANIN"/>
    <property type="match status" value="1"/>
</dbReference>
<dbReference type="EMBL" id="BDDD01000915">
    <property type="protein sequence ID" value="GAV71445.1"/>
    <property type="molecule type" value="Genomic_DNA"/>
</dbReference>
<dbReference type="Proteomes" id="UP000187406">
    <property type="component" value="Unassembled WGS sequence"/>
</dbReference>
<dbReference type="InterPro" id="IPR003245">
    <property type="entry name" value="Phytocyanin_dom"/>
</dbReference>
<dbReference type="GO" id="GO:0009055">
    <property type="term" value="F:electron transfer activity"/>
    <property type="evidence" value="ECO:0007669"/>
    <property type="project" value="InterPro"/>
</dbReference>
<evidence type="ECO:0000256" key="6">
    <source>
        <dbReference type="SAM" id="Phobius"/>
    </source>
</evidence>
<evidence type="ECO:0000256" key="5">
    <source>
        <dbReference type="ARBA" id="ARBA00037626"/>
    </source>
</evidence>
<feature type="transmembrane region" description="Helical" evidence="6">
    <location>
        <begin position="78"/>
        <end position="98"/>
    </location>
</feature>
<accession>A0A1Q3BU06</accession>
<dbReference type="PANTHER" id="PTHR33021">
    <property type="entry name" value="BLUE COPPER PROTEIN"/>
    <property type="match status" value="1"/>
</dbReference>
<keyword evidence="6" id="KW-0472">Membrane</keyword>
<dbReference type="GO" id="GO:0005886">
    <property type="term" value="C:plasma membrane"/>
    <property type="evidence" value="ECO:0007669"/>
    <property type="project" value="TreeGrafter"/>
</dbReference>
<comment type="caution">
    <text evidence="8">The sequence shown here is derived from an EMBL/GenBank/DDBJ whole genome shotgun (WGS) entry which is preliminary data.</text>
</comment>
<organism evidence="8 9">
    <name type="scientific">Cephalotus follicularis</name>
    <name type="common">Albany pitcher plant</name>
    <dbReference type="NCBI Taxonomy" id="3775"/>
    <lineage>
        <taxon>Eukaryota</taxon>
        <taxon>Viridiplantae</taxon>
        <taxon>Streptophyta</taxon>
        <taxon>Embryophyta</taxon>
        <taxon>Tracheophyta</taxon>
        <taxon>Spermatophyta</taxon>
        <taxon>Magnoliopsida</taxon>
        <taxon>eudicotyledons</taxon>
        <taxon>Gunneridae</taxon>
        <taxon>Pentapetalae</taxon>
        <taxon>rosids</taxon>
        <taxon>fabids</taxon>
        <taxon>Oxalidales</taxon>
        <taxon>Cephalotaceae</taxon>
        <taxon>Cephalotus</taxon>
    </lineage>
</organism>
<evidence type="ECO:0000256" key="2">
    <source>
        <dbReference type="ARBA" id="ARBA00023157"/>
    </source>
</evidence>
<dbReference type="Gene3D" id="2.60.40.420">
    <property type="entry name" value="Cupredoxins - blue copper proteins"/>
    <property type="match status" value="1"/>
</dbReference>
<dbReference type="SUPFAM" id="SSF49503">
    <property type="entry name" value="Cupredoxins"/>
    <property type="match status" value="1"/>
</dbReference>
<keyword evidence="2" id="KW-1015">Disulfide bond</keyword>
<dbReference type="AlphaFoldDB" id="A0A1Q3BU06"/>
<comment type="similarity">
    <text evidence="4">Belongs to the early nodulin-like (ENODL) family.</text>
</comment>
<dbReference type="PANTHER" id="PTHR33021:SF13">
    <property type="entry name" value="OS09G0557900 PROTEIN"/>
    <property type="match status" value="1"/>
</dbReference>
<feature type="transmembrane region" description="Helical" evidence="6">
    <location>
        <begin position="24"/>
        <end position="42"/>
    </location>
</feature>
<dbReference type="FunFam" id="2.60.40.420:FF:000018">
    <property type="entry name" value="Lamin-like protein"/>
    <property type="match status" value="1"/>
</dbReference>
<gene>
    <name evidence="8" type="ORF">CFOL_v3_14939</name>
</gene>
<sequence>MMNSPLCMGPLPCPIQILVDIIDVLYVLLTYPTNLLAVNYLVKYSEKKELRIANQAHSQSLTSHSSQTNMSSSSSAHFILSCFITLIFAIATISPTAATDHIVGANKGWNPGVNYTLWASNHTFYVGDLISFRYQKNQYNVFEVNQTGYDNCTTDGAVGNWTSGKDFILLDKAMRYYFICGNGQCYNGMKVSVLVHPLPPPPSASTAKQTSAATLFFDKGLVGLRALVVAFVSIWFGSGWI</sequence>
<keyword evidence="1" id="KW-0732">Signal</keyword>
<name>A0A1Q3BU06_CEPFO</name>
<evidence type="ECO:0000256" key="1">
    <source>
        <dbReference type="ARBA" id="ARBA00022729"/>
    </source>
</evidence>
<evidence type="ECO:0000256" key="3">
    <source>
        <dbReference type="ARBA" id="ARBA00023180"/>
    </source>
</evidence>
<dbReference type="InParanoid" id="A0A1Q3BU06"/>
<evidence type="ECO:0000313" key="8">
    <source>
        <dbReference type="EMBL" id="GAV71445.1"/>
    </source>
</evidence>
<protein>
    <submittedName>
        <fullName evidence="8">Cu_bind_like domain-containing protein</fullName>
    </submittedName>
</protein>
<feature type="domain" description="Phytocyanin" evidence="7">
    <location>
        <begin position="99"/>
        <end position="197"/>
    </location>
</feature>
<dbReference type="OrthoDB" id="2012289at2759"/>
<evidence type="ECO:0000313" key="9">
    <source>
        <dbReference type="Proteomes" id="UP000187406"/>
    </source>
</evidence>
<keyword evidence="9" id="KW-1185">Reference proteome</keyword>
<proteinExistence type="inferred from homology"/>
<keyword evidence="6" id="KW-0812">Transmembrane</keyword>
<dbReference type="InterPro" id="IPR039391">
    <property type="entry name" value="Phytocyanin-like"/>
</dbReference>
<evidence type="ECO:0000256" key="4">
    <source>
        <dbReference type="ARBA" id="ARBA00035011"/>
    </source>
</evidence>
<comment type="function">
    <text evidence="5">May act as a carbohydrate transporter.</text>
</comment>
<keyword evidence="3" id="KW-0325">Glycoprotein</keyword>
<evidence type="ECO:0000259" key="7">
    <source>
        <dbReference type="PROSITE" id="PS51485"/>
    </source>
</evidence>
<dbReference type="STRING" id="3775.A0A1Q3BU06"/>
<dbReference type="InterPro" id="IPR008972">
    <property type="entry name" value="Cupredoxin"/>
</dbReference>
<reference evidence="9" key="1">
    <citation type="submission" date="2016-04" db="EMBL/GenBank/DDBJ databases">
        <title>Cephalotus genome sequencing.</title>
        <authorList>
            <person name="Fukushima K."/>
            <person name="Hasebe M."/>
            <person name="Fang X."/>
        </authorList>
    </citation>
    <scope>NUCLEOTIDE SEQUENCE [LARGE SCALE GENOMIC DNA]</scope>
    <source>
        <strain evidence="9">cv. St1</strain>
    </source>
</reference>